<evidence type="ECO:0000313" key="2">
    <source>
        <dbReference type="Proteomes" id="UP000441522"/>
    </source>
</evidence>
<protein>
    <submittedName>
        <fullName evidence="1">Type II toxin-antitoxin system HicA family toxin</fullName>
    </submittedName>
</protein>
<sequence>MGTKEKLIERILSCPKDFTYDEAKRLFGIFGYKESNKGATSGSRVEFIGPDEEAPFILHKPHPGSILKSYVIKGIIEHIKKNNLIEKYKQSKTK</sequence>
<reference evidence="1 2" key="1">
    <citation type="journal article" date="2019" name="Nat. Med.">
        <title>A library of human gut bacterial isolates paired with longitudinal multiomics data enables mechanistic microbiome research.</title>
        <authorList>
            <person name="Poyet M."/>
            <person name="Groussin M."/>
            <person name="Gibbons S.M."/>
            <person name="Avila-Pacheco J."/>
            <person name="Jiang X."/>
            <person name="Kearney S.M."/>
            <person name="Perrotta A.R."/>
            <person name="Berdy B."/>
            <person name="Zhao S."/>
            <person name="Lieberman T.D."/>
            <person name="Swanson P.K."/>
            <person name="Smith M."/>
            <person name="Roesemann S."/>
            <person name="Alexander J.E."/>
            <person name="Rich S.A."/>
            <person name="Livny J."/>
            <person name="Vlamakis H."/>
            <person name="Clish C."/>
            <person name="Bullock K."/>
            <person name="Deik A."/>
            <person name="Scott J."/>
            <person name="Pierce K.A."/>
            <person name="Xavier R.J."/>
            <person name="Alm E.J."/>
        </authorList>
    </citation>
    <scope>NUCLEOTIDE SEQUENCE [LARGE SCALE GENOMIC DNA]</scope>
    <source>
        <strain evidence="1 2">BIOML-A5</strain>
    </source>
</reference>
<comment type="caution">
    <text evidence="1">The sequence shown here is derived from an EMBL/GenBank/DDBJ whole genome shotgun (WGS) entry which is preliminary data.</text>
</comment>
<evidence type="ECO:0000313" key="1">
    <source>
        <dbReference type="EMBL" id="KAB3853209.1"/>
    </source>
</evidence>
<accession>A0A6I0HJT6</accession>
<dbReference type="AlphaFoldDB" id="A0A6I0HJT6"/>
<proteinExistence type="predicted"/>
<dbReference type="RefSeq" id="WP_118440041.1">
    <property type="nucleotide sequence ID" value="NZ_JANUKW010000004.1"/>
</dbReference>
<dbReference type="EMBL" id="WCWW01000047">
    <property type="protein sequence ID" value="KAB3853209.1"/>
    <property type="molecule type" value="Genomic_DNA"/>
</dbReference>
<organism evidence="1 2">
    <name type="scientific">Phocaeicola vulgatus</name>
    <name type="common">Bacteroides vulgatus</name>
    <dbReference type="NCBI Taxonomy" id="821"/>
    <lineage>
        <taxon>Bacteria</taxon>
        <taxon>Pseudomonadati</taxon>
        <taxon>Bacteroidota</taxon>
        <taxon>Bacteroidia</taxon>
        <taxon>Bacteroidales</taxon>
        <taxon>Bacteroidaceae</taxon>
        <taxon>Phocaeicola</taxon>
    </lineage>
</organism>
<name>A0A6I0HJT6_PHOVU</name>
<dbReference type="Proteomes" id="UP000441522">
    <property type="component" value="Unassembled WGS sequence"/>
</dbReference>
<gene>
    <name evidence="1" type="ORF">GAS29_17450</name>
</gene>